<comment type="caution">
    <text evidence="1">The sequence shown here is derived from an EMBL/GenBank/DDBJ whole genome shotgun (WGS) entry which is preliminary data.</text>
</comment>
<accession>A0A392QM80</accession>
<organism evidence="1 2">
    <name type="scientific">Trifolium medium</name>
    <dbReference type="NCBI Taxonomy" id="97028"/>
    <lineage>
        <taxon>Eukaryota</taxon>
        <taxon>Viridiplantae</taxon>
        <taxon>Streptophyta</taxon>
        <taxon>Embryophyta</taxon>
        <taxon>Tracheophyta</taxon>
        <taxon>Spermatophyta</taxon>
        <taxon>Magnoliopsida</taxon>
        <taxon>eudicotyledons</taxon>
        <taxon>Gunneridae</taxon>
        <taxon>Pentapetalae</taxon>
        <taxon>rosids</taxon>
        <taxon>fabids</taxon>
        <taxon>Fabales</taxon>
        <taxon>Fabaceae</taxon>
        <taxon>Papilionoideae</taxon>
        <taxon>50 kb inversion clade</taxon>
        <taxon>NPAAA clade</taxon>
        <taxon>Hologalegina</taxon>
        <taxon>IRL clade</taxon>
        <taxon>Trifolieae</taxon>
        <taxon>Trifolium</taxon>
    </lineage>
</organism>
<dbReference type="EMBL" id="LXQA010144537">
    <property type="protein sequence ID" value="MCI24962.1"/>
    <property type="molecule type" value="Genomic_DNA"/>
</dbReference>
<dbReference type="Proteomes" id="UP000265520">
    <property type="component" value="Unassembled WGS sequence"/>
</dbReference>
<feature type="non-terminal residue" evidence="1">
    <location>
        <position position="90"/>
    </location>
</feature>
<sequence length="90" mass="9784">MAAIEPILQDCRALMQLRNDIKVVAVNSSLQAVMARAPEAPALLEPHALEVPLDVLALCFASLSSMFRLAGTVAKTVYPIMRSNIMFISK</sequence>
<proteinExistence type="predicted"/>
<evidence type="ECO:0000313" key="1">
    <source>
        <dbReference type="EMBL" id="MCI24962.1"/>
    </source>
</evidence>
<name>A0A392QM80_9FABA</name>
<evidence type="ECO:0000313" key="2">
    <source>
        <dbReference type="Proteomes" id="UP000265520"/>
    </source>
</evidence>
<protein>
    <submittedName>
        <fullName evidence="1">Uncharacterized protein</fullName>
    </submittedName>
</protein>
<keyword evidence="2" id="KW-1185">Reference proteome</keyword>
<dbReference type="AlphaFoldDB" id="A0A392QM80"/>
<reference evidence="1 2" key="1">
    <citation type="journal article" date="2018" name="Front. Plant Sci.">
        <title>Red Clover (Trifolium pratense) and Zigzag Clover (T. medium) - A Picture of Genomic Similarities and Differences.</title>
        <authorList>
            <person name="Dluhosova J."/>
            <person name="Istvanek J."/>
            <person name="Nedelnik J."/>
            <person name="Repkova J."/>
        </authorList>
    </citation>
    <scope>NUCLEOTIDE SEQUENCE [LARGE SCALE GENOMIC DNA]</scope>
    <source>
        <strain evidence="2">cv. 10/8</strain>
        <tissue evidence="1">Leaf</tissue>
    </source>
</reference>